<reference evidence="2" key="1">
    <citation type="submission" date="2015-06" db="EMBL/GenBank/DDBJ databases">
        <authorList>
            <person name="Nguyen H."/>
        </authorList>
    </citation>
    <scope>NUCLEOTIDE SEQUENCE</scope>
    <source>
        <strain evidence="2">DAOM 180753</strain>
    </source>
</reference>
<feature type="region of interest" description="Disordered" evidence="1">
    <location>
        <begin position="1"/>
        <end position="22"/>
    </location>
</feature>
<proteinExistence type="predicted"/>
<dbReference type="Proteomes" id="UP001227192">
    <property type="component" value="Unassembled WGS sequence"/>
</dbReference>
<organism evidence="2 3">
    <name type="scientific">Penicillium thymicola</name>
    <dbReference type="NCBI Taxonomy" id="293382"/>
    <lineage>
        <taxon>Eukaryota</taxon>
        <taxon>Fungi</taxon>
        <taxon>Dikarya</taxon>
        <taxon>Ascomycota</taxon>
        <taxon>Pezizomycotina</taxon>
        <taxon>Eurotiomycetes</taxon>
        <taxon>Eurotiomycetidae</taxon>
        <taxon>Eurotiales</taxon>
        <taxon>Aspergillaceae</taxon>
        <taxon>Penicillium</taxon>
    </lineage>
</organism>
<gene>
    <name evidence="2" type="ORF">VN97_g4812</name>
</gene>
<protein>
    <submittedName>
        <fullName evidence="2">Uncharacterized protein</fullName>
    </submittedName>
</protein>
<comment type="caution">
    <text evidence="2">The sequence shown here is derived from an EMBL/GenBank/DDBJ whole genome shotgun (WGS) entry which is preliminary data.</text>
</comment>
<dbReference type="AlphaFoldDB" id="A0AAI9TJK5"/>
<evidence type="ECO:0000256" key="1">
    <source>
        <dbReference type="SAM" id="MobiDB-lite"/>
    </source>
</evidence>
<dbReference type="EMBL" id="LACB01000116">
    <property type="protein sequence ID" value="KAJ9488477.1"/>
    <property type="molecule type" value="Genomic_DNA"/>
</dbReference>
<evidence type="ECO:0000313" key="2">
    <source>
        <dbReference type="EMBL" id="KAJ9488477.1"/>
    </source>
</evidence>
<reference evidence="2" key="2">
    <citation type="journal article" date="2016" name="Fungal Biol.">
        <title>Ochratoxin A production by Penicillium thymicola.</title>
        <authorList>
            <person name="Nguyen H.D.T."/>
            <person name="McMullin D.R."/>
            <person name="Ponomareva E."/>
            <person name="Riley R."/>
            <person name="Pomraning K.R."/>
            <person name="Baker S.E."/>
            <person name="Seifert K.A."/>
        </authorList>
    </citation>
    <scope>NUCLEOTIDE SEQUENCE</scope>
    <source>
        <strain evidence="2">DAOM 180753</strain>
    </source>
</reference>
<name>A0AAI9TJK5_PENTH</name>
<accession>A0AAI9TJK5</accession>
<feature type="compositionally biased region" description="Basic residues" evidence="1">
    <location>
        <begin position="1"/>
        <end position="19"/>
    </location>
</feature>
<sequence length="204" mass="24584">MKKQPWRKEKERKKKRPRKDLRTIESYLYGKHKKLAQRARREGDENRSPWFSSWRTTGAAKHVQSVSAAVHRSASAGAYTCYFPRHASCHSQPSKGRLQRPARVIRIYRSLDNSINMLNKDLKLRKFKERKSKQKCVSRELRSAMWAWRGMEKEERRRERNWGRRGYLYLSSGLDKQGNYDGWVLTEKRRHLILGTAYRWYRQR</sequence>
<keyword evidence="3" id="KW-1185">Reference proteome</keyword>
<evidence type="ECO:0000313" key="3">
    <source>
        <dbReference type="Proteomes" id="UP001227192"/>
    </source>
</evidence>